<keyword evidence="1" id="KW-0732">Signal</keyword>
<proteinExistence type="predicted"/>
<dbReference type="AlphaFoldDB" id="A0A4R5LVP8"/>
<comment type="caution">
    <text evidence="3">The sequence shown here is derived from an EMBL/GenBank/DDBJ whole genome shotgun (WGS) entry which is preliminary data.</text>
</comment>
<feature type="signal peptide" evidence="1">
    <location>
        <begin position="1"/>
        <end position="25"/>
    </location>
</feature>
<dbReference type="InterPro" id="IPR033932">
    <property type="entry name" value="YtcJ-like"/>
</dbReference>
<dbReference type="CDD" id="cd01300">
    <property type="entry name" value="YtcJ_like"/>
    <property type="match status" value="1"/>
</dbReference>
<feature type="domain" description="Amidohydrolase 3" evidence="2">
    <location>
        <begin position="77"/>
        <end position="566"/>
    </location>
</feature>
<dbReference type="InterPro" id="IPR032466">
    <property type="entry name" value="Metal_Hydrolase"/>
</dbReference>
<dbReference type="EMBL" id="SMSE01000001">
    <property type="protein sequence ID" value="TDG15437.1"/>
    <property type="molecule type" value="Genomic_DNA"/>
</dbReference>
<dbReference type="InterPro" id="IPR013108">
    <property type="entry name" value="Amidohydro_3"/>
</dbReference>
<evidence type="ECO:0000313" key="4">
    <source>
        <dbReference type="Proteomes" id="UP000295554"/>
    </source>
</evidence>
<accession>A0A4R5LVP8</accession>
<dbReference type="SUPFAM" id="SSF51556">
    <property type="entry name" value="Metallo-dependent hydrolases"/>
    <property type="match status" value="1"/>
</dbReference>
<dbReference type="OrthoDB" id="5734927at2"/>
<dbReference type="GO" id="GO:0016810">
    <property type="term" value="F:hydrolase activity, acting on carbon-nitrogen (but not peptide) bonds"/>
    <property type="evidence" value="ECO:0007669"/>
    <property type="project" value="InterPro"/>
</dbReference>
<keyword evidence="4" id="KW-1185">Reference proteome</keyword>
<evidence type="ECO:0000313" key="3">
    <source>
        <dbReference type="EMBL" id="TDG15437.1"/>
    </source>
</evidence>
<sequence length="583" mass="62444">MNLAFPGLLTAAAVLALVMSPLAHAAADRIFLNARAYTVNAAEPWAEAVAVTGDTIVYVGDNEGAKALVGETTVLHDLGGQMLLPGFIDAHMHPLSGGGYARALSLDTWGTVEDWLNAVGEFVAANPGDGLLFGYGFLATTFGPEGPTRQQLDAIAADRPILIMDEGFHGAWANSAALRQLGINRETPDPVPGFSYYKRDAKGEPTGYLLEGTAIDAMDALGAITPAVIVDGTAYVFDVLNAYGVTSVFDAGALEAAHWSGDILAELETAGHMSVRIVGSHFVTDLAAAETAVADTLAQARELRGERYHYNTLKIMLDGTVEGRTAAMFEDYQGEPGNRGELVFSQEQVTAMVTEAAAAGVDVHLHGLGERAVHQGLNAIEAARRLHPDSASRFTITHVQVITDEDLPRFAALDVIAQSTPLWASYDVYGEQFVSEDQFNRFWRFHSLEQTGARLTWGSDYPASGAGMLGMSPLVQMQIGMTRQALEDPDAPIQPDARERLSLPILIRGFTLEAAYQLHREDEIGSIEVGKKADLVVLQKNLFEVPVTEIHTVPVTATYVDGRQVYGDPISPAAVVAGTNDNN</sequence>
<organism evidence="3 4">
    <name type="scientific">Seongchinamella unica</name>
    <dbReference type="NCBI Taxonomy" id="2547392"/>
    <lineage>
        <taxon>Bacteria</taxon>
        <taxon>Pseudomonadati</taxon>
        <taxon>Pseudomonadota</taxon>
        <taxon>Gammaproteobacteria</taxon>
        <taxon>Cellvibrionales</taxon>
        <taxon>Halieaceae</taxon>
        <taxon>Seongchinamella</taxon>
    </lineage>
</organism>
<dbReference type="Gene3D" id="2.30.40.10">
    <property type="entry name" value="Urease, subunit C, domain 1"/>
    <property type="match status" value="1"/>
</dbReference>
<dbReference type="InterPro" id="IPR011059">
    <property type="entry name" value="Metal-dep_hydrolase_composite"/>
</dbReference>
<protein>
    <submittedName>
        <fullName evidence="3">Amidohydrolase</fullName>
    </submittedName>
</protein>
<dbReference type="PANTHER" id="PTHR22642">
    <property type="entry name" value="IMIDAZOLONEPROPIONASE"/>
    <property type="match status" value="1"/>
</dbReference>
<gene>
    <name evidence="3" type="ORF">E2F43_04185</name>
</gene>
<dbReference type="Gene3D" id="3.10.310.70">
    <property type="match status" value="1"/>
</dbReference>
<dbReference type="Gene3D" id="3.20.20.140">
    <property type="entry name" value="Metal-dependent hydrolases"/>
    <property type="match status" value="1"/>
</dbReference>
<dbReference type="SUPFAM" id="SSF51338">
    <property type="entry name" value="Composite domain of metallo-dependent hydrolases"/>
    <property type="match status" value="1"/>
</dbReference>
<evidence type="ECO:0000256" key="1">
    <source>
        <dbReference type="SAM" id="SignalP"/>
    </source>
</evidence>
<keyword evidence="3" id="KW-0378">Hydrolase</keyword>
<dbReference type="Pfam" id="PF07969">
    <property type="entry name" value="Amidohydro_3"/>
    <property type="match status" value="1"/>
</dbReference>
<dbReference type="RefSeq" id="WP_133209845.1">
    <property type="nucleotide sequence ID" value="NZ_SMSE01000001.1"/>
</dbReference>
<dbReference type="PANTHER" id="PTHR22642:SF2">
    <property type="entry name" value="PROTEIN LONG AFTER FAR-RED 3"/>
    <property type="match status" value="1"/>
</dbReference>
<reference evidence="3 4" key="1">
    <citation type="submission" date="2019-03" db="EMBL/GenBank/DDBJ databases">
        <title>Seongchinamella monodicae gen. nov., sp. nov., a novel member of the Gammaproteobacteria isolated from a tidal mudflat of beach.</title>
        <authorList>
            <person name="Yang H.G."/>
            <person name="Kang J.W."/>
            <person name="Lee S.D."/>
        </authorList>
    </citation>
    <scope>NUCLEOTIDE SEQUENCE [LARGE SCALE GENOMIC DNA]</scope>
    <source>
        <strain evidence="3 4">GH4-78</strain>
    </source>
</reference>
<name>A0A4R5LVP8_9GAMM</name>
<evidence type="ECO:0000259" key="2">
    <source>
        <dbReference type="Pfam" id="PF07969"/>
    </source>
</evidence>
<feature type="chain" id="PRO_5020219759" evidence="1">
    <location>
        <begin position="26"/>
        <end position="583"/>
    </location>
</feature>
<dbReference type="Proteomes" id="UP000295554">
    <property type="component" value="Unassembled WGS sequence"/>
</dbReference>